<organism evidence="21 22">
    <name type="scientific">Bradyrhizobium stylosanthis</name>
    <dbReference type="NCBI Taxonomy" id="1803665"/>
    <lineage>
        <taxon>Bacteria</taxon>
        <taxon>Pseudomonadati</taxon>
        <taxon>Pseudomonadota</taxon>
        <taxon>Alphaproteobacteria</taxon>
        <taxon>Hyphomicrobiales</taxon>
        <taxon>Nitrobacteraceae</taxon>
        <taxon>Bradyrhizobium</taxon>
    </lineage>
</organism>
<dbReference type="STRING" id="1803665.GCA_001641335_07180"/>
<keyword evidence="11 19" id="KW-1133">Transmembrane helix</keyword>
<dbReference type="PROSITE" id="PS00452">
    <property type="entry name" value="GUANYLATE_CYCLASE_1"/>
    <property type="match status" value="1"/>
</dbReference>
<keyword evidence="12" id="KW-0115">cAMP biosynthesis</keyword>
<evidence type="ECO:0000256" key="10">
    <source>
        <dbReference type="ARBA" id="ARBA00022842"/>
    </source>
</evidence>
<keyword evidence="14 18" id="KW-0456">Lyase</keyword>
<evidence type="ECO:0000256" key="14">
    <source>
        <dbReference type="ARBA" id="ARBA00023239"/>
    </source>
</evidence>
<evidence type="ECO:0000256" key="16">
    <source>
        <dbReference type="ARBA" id="ARBA00032637"/>
    </source>
</evidence>
<dbReference type="SUPFAM" id="SSF55073">
    <property type="entry name" value="Nucleotide cyclase"/>
    <property type="match status" value="1"/>
</dbReference>
<feature type="transmembrane region" description="Helical" evidence="19">
    <location>
        <begin position="160"/>
        <end position="181"/>
    </location>
</feature>
<dbReference type="Gene3D" id="3.30.70.1230">
    <property type="entry name" value="Nucleotide cyclase"/>
    <property type="match status" value="1"/>
</dbReference>
<evidence type="ECO:0000256" key="5">
    <source>
        <dbReference type="ARBA" id="ARBA00021420"/>
    </source>
</evidence>
<sequence length="407" mass="45167">MLTPLIAQIGADQRDSDDVALQKMILIGVVLASAVAAALWGLVYIAVGAPNAGAIPAVYSVLSLGNTVLFSMYPRYQIYRFTQLMLILLLPWLMAIILGGFHNSSAVILWSTLCPLGALVVHDLRAASRWFWAFLILLASTAFLQSFGDSAALPSSMITFFYVLNIGCVLSLVFAMLYYFVDKKNRLQERSEMLLLNILPIEISNILKGEYRTIADQYDEASILFADVVQFTPLARSMSPMELVGLLDEVFMCFDLLVEKYQLEKIKTIGDCYMVVAGVPRPRADHAHALARLALEMQACVAERDFRGRRLTFRIGMNSGPVVAGIIGRKKFIYDLWGDAVNMASRMESYGQSEAIQITQATYQLIKDDFVCETRGTIDVKGSGEMEVWHILGERPNGLKYLPGMAA</sequence>
<evidence type="ECO:0000256" key="4">
    <source>
        <dbReference type="ARBA" id="ARBA00012201"/>
    </source>
</evidence>
<evidence type="ECO:0000256" key="7">
    <source>
        <dbReference type="ARBA" id="ARBA00022723"/>
    </source>
</evidence>
<proteinExistence type="inferred from homology"/>
<keyword evidence="7" id="KW-0479">Metal-binding</keyword>
<evidence type="ECO:0000256" key="2">
    <source>
        <dbReference type="ARBA" id="ARBA00001946"/>
    </source>
</evidence>
<keyword evidence="6 19" id="KW-0812">Transmembrane</keyword>
<keyword evidence="22" id="KW-1185">Reference proteome</keyword>
<evidence type="ECO:0000256" key="17">
    <source>
        <dbReference type="ARBA" id="ARBA00064436"/>
    </source>
</evidence>
<dbReference type="SMART" id="SM00044">
    <property type="entry name" value="CYCc"/>
    <property type="match status" value="1"/>
</dbReference>
<dbReference type="EMBL" id="VITK01000007">
    <property type="protein sequence ID" value="TWA95915.1"/>
    <property type="molecule type" value="Genomic_DNA"/>
</dbReference>
<dbReference type="InterPro" id="IPR029787">
    <property type="entry name" value="Nucleotide_cyclase"/>
</dbReference>
<feature type="transmembrane region" description="Helical" evidence="19">
    <location>
        <begin position="24"/>
        <end position="47"/>
    </location>
</feature>
<keyword evidence="10" id="KW-0460">Magnesium</keyword>
<dbReference type="EC" id="4.6.1.1" evidence="4"/>
<evidence type="ECO:0000256" key="13">
    <source>
        <dbReference type="ARBA" id="ARBA00023136"/>
    </source>
</evidence>
<comment type="cofactor">
    <cofactor evidence="2">
        <name>Mg(2+)</name>
        <dbReference type="ChEBI" id="CHEBI:18420"/>
    </cofactor>
</comment>
<evidence type="ECO:0000256" key="15">
    <source>
        <dbReference type="ARBA" id="ARBA00032597"/>
    </source>
</evidence>
<dbReference type="RefSeq" id="WP_145666767.1">
    <property type="nucleotide sequence ID" value="NZ_LVEM01000005.1"/>
</dbReference>
<evidence type="ECO:0000256" key="8">
    <source>
        <dbReference type="ARBA" id="ARBA00022741"/>
    </source>
</evidence>
<keyword evidence="8" id="KW-0547">Nucleotide-binding</keyword>
<evidence type="ECO:0000256" key="12">
    <source>
        <dbReference type="ARBA" id="ARBA00022998"/>
    </source>
</evidence>
<dbReference type="OrthoDB" id="315417at2"/>
<evidence type="ECO:0000313" key="22">
    <source>
        <dbReference type="Proteomes" id="UP000319949"/>
    </source>
</evidence>
<comment type="subunit">
    <text evidence="17">Homodimer. Can also exist as monomer.</text>
</comment>
<dbReference type="InterPro" id="IPR018297">
    <property type="entry name" value="A/G_cyclase_CS"/>
</dbReference>
<evidence type="ECO:0000256" key="3">
    <source>
        <dbReference type="ARBA" id="ARBA00004141"/>
    </source>
</evidence>
<dbReference type="PANTHER" id="PTHR45627">
    <property type="entry name" value="ADENYLATE CYCLASE TYPE 1"/>
    <property type="match status" value="1"/>
</dbReference>
<keyword evidence="9" id="KW-0067">ATP-binding</keyword>
<evidence type="ECO:0000313" key="21">
    <source>
        <dbReference type="EMBL" id="TWA95915.1"/>
    </source>
</evidence>
<dbReference type="GO" id="GO:0005886">
    <property type="term" value="C:plasma membrane"/>
    <property type="evidence" value="ECO:0007669"/>
    <property type="project" value="UniProtKB-ARBA"/>
</dbReference>
<dbReference type="PANTHER" id="PTHR45627:SF12">
    <property type="entry name" value="ADENYLATE CYCLASE TYPE 2"/>
    <property type="match status" value="1"/>
</dbReference>
<evidence type="ECO:0000256" key="18">
    <source>
        <dbReference type="RuleBase" id="RU000405"/>
    </source>
</evidence>
<comment type="similarity">
    <text evidence="18">Belongs to the adenylyl cyclase class-4/guanylyl cyclase family.</text>
</comment>
<evidence type="ECO:0000256" key="1">
    <source>
        <dbReference type="ARBA" id="ARBA00001593"/>
    </source>
</evidence>
<evidence type="ECO:0000256" key="9">
    <source>
        <dbReference type="ARBA" id="ARBA00022840"/>
    </source>
</evidence>
<dbReference type="Pfam" id="PF00211">
    <property type="entry name" value="Guanylate_cyc"/>
    <property type="match status" value="1"/>
</dbReference>
<dbReference type="GO" id="GO:0004016">
    <property type="term" value="F:adenylate cyclase activity"/>
    <property type="evidence" value="ECO:0007669"/>
    <property type="project" value="UniProtKB-EC"/>
</dbReference>
<dbReference type="GO" id="GO:0005524">
    <property type="term" value="F:ATP binding"/>
    <property type="evidence" value="ECO:0007669"/>
    <property type="project" value="UniProtKB-KW"/>
</dbReference>
<protein>
    <recommendedName>
        <fullName evidence="5">Adenylate cyclase</fullName>
        <ecNumber evidence="4">4.6.1.1</ecNumber>
    </recommendedName>
    <alternativeName>
        <fullName evidence="15">ATP pyrophosphate-lyase</fullName>
    </alternativeName>
    <alternativeName>
        <fullName evidence="16">Adenylyl cyclase</fullName>
    </alternativeName>
</protein>
<comment type="catalytic activity">
    <reaction evidence="1">
        <text>ATP = 3',5'-cyclic AMP + diphosphate</text>
        <dbReference type="Rhea" id="RHEA:15389"/>
        <dbReference type="ChEBI" id="CHEBI:30616"/>
        <dbReference type="ChEBI" id="CHEBI:33019"/>
        <dbReference type="ChEBI" id="CHEBI:58165"/>
        <dbReference type="EC" id="4.6.1.1"/>
    </reaction>
</comment>
<dbReference type="GO" id="GO:0046872">
    <property type="term" value="F:metal ion binding"/>
    <property type="evidence" value="ECO:0007669"/>
    <property type="project" value="UniProtKB-KW"/>
</dbReference>
<dbReference type="Proteomes" id="UP000319949">
    <property type="component" value="Unassembled WGS sequence"/>
</dbReference>
<evidence type="ECO:0000259" key="20">
    <source>
        <dbReference type="PROSITE" id="PS50125"/>
    </source>
</evidence>
<dbReference type="GO" id="GO:0035556">
    <property type="term" value="P:intracellular signal transduction"/>
    <property type="evidence" value="ECO:0007669"/>
    <property type="project" value="InterPro"/>
</dbReference>
<dbReference type="InterPro" id="IPR001054">
    <property type="entry name" value="A/G_cyclase"/>
</dbReference>
<comment type="caution">
    <text evidence="21">The sequence shown here is derived from an EMBL/GenBank/DDBJ whole genome shotgun (WGS) entry which is preliminary data.</text>
</comment>
<dbReference type="PROSITE" id="PS50125">
    <property type="entry name" value="GUANYLATE_CYCLASE_2"/>
    <property type="match status" value="1"/>
</dbReference>
<evidence type="ECO:0000256" key="19">
    <source>
        <dbReference type="SAM" id="Phobius"/>
    </source>
</evidence>
<dbReference type="AlphaFoldDB" id="A0A560DFN3"/>
<accession>A0A560DFN3</accession>
<reference evidence="21 22" key="1">
    <citation type="submission" date="2019-06" db="EMBL/GenBank/DDBJ databases">
        <title>Genomic Encyclopedia of Type Strains, Phase IV (KMG-V): Genome sequencing to study the core and pangenomes of soil and plant-associated prokaryotes.</title>
        <authorList>
            <person name="Whitman W."/>
        </authorList>
    </citation>
    <scope>NUCLEOTIDE SEQUENCE [LARGE SCALE GENOMIC DNA]</scope>
    <source>
        <strain evidence="21 22">BR 510</strain>
    </source>
</reference>
<evidence type="ECO:0000256" key="6">
    <source>
        <dbReference type="ARBA" id="ARBA00022692"/>
    </source>
</evidence>
<dbReference type="GO" id="GO:0006171">
    <property type="term" value="P:cAMP biosynthetic process"/>
    <property type="evidence" value="ECO:0007669"/>
    <property type="project" value="UniProtKB-KW"/>
</dbReference>
<feature type="transmembrane region" description="Helical" evidence="19">
    <location>
        <begin position="84"/>
        <end position="101"/>
    </location>
</feature>
<feature type="transmembrane region" description="Helical" evidence="19">
    <location>
        <begin position="131"/>
        <end position="148"/>
    </location>
</feature>
<dbReference type="FunFam" id="3.30.70.1230:FF:000033">
    <property type="entry name" value="Adenylate cyclase"/>
    <property type="match status" value="1"/>
</dbReference>
<name>A0A560DFN3_9BRAD</name>
<evidence type="ECO:0000256" key="11">
    <source>
        <dbReference type="ARBA" id="ARBA00022989"/>
    </source>
</evidence>
<feature type="domain" description="Guanylate cyclase" evidence="20">
    <location>
        <begin position="222"/>
        <end position="348"/>
    </location>
</feature>
<feature type="transmembrane region" description="Helical" evidence="19">
    <location>
        <begin position="53"/>
        <end position="72"/>
    </location>
</feature>
<dbReference type="GO" id="GO:0007189">
    <property type="term" value="P:adenylate cyclase-activating G protein-coupled receptor signaling pathway"/>
    <property type="evidence" value="ECO:0007669"/>
    <property type="project" value="TreeGrafter"/>
</dbReference>
<gene>
    <name evidence="21" type="ORF">FBZ96_107105</name>
</gene>
<comment type="subcellular location">
    <subcellularLocation>
        <location evidence="3">Membrane</location>
        <topology evidence="3">Multi-pass membrane protein</topology>
    </subcellularLocation>
</comment>
<keyword evidence="13 19" id="KW-0472">Membrane</keyword>
<dbReference type="CDD" id="cd07302">
    <property type="entry name" value="CHD"/>
    <property type="match status" value="1"/>
</dbReference>
<feature type="transmembrane region" description="Helical" evidence="19">
    <location>
        <begin position="107"/>
        <end position="124"/>
    </location>
</feature>